<accession>A0A0K6IXE8</accession>
<keyword evidence="2" id="KW-1185">Reference proteome</keyword>
<dbReference type="Proteomes" id="UP000182108">
    <property type="component" value="Unassembled WGS sequence"/>
</dbReference>
<sequence>MPWDAVAELIGPLGELLSPQEREALVERLIERGTLPPQARGWCAEVDADGCWIVDPNTEEDPDVGPWFPPDFPF</sequence>
<protein>
    <submittedName>
        <fullName evidence="1">Uncharacterized protein</fullName>
    </submittedName>
</protein>
<name>A0A0K6IXE8_9PROT</name>
<gene>
    <name evidence="1" type="ORF">Ga0061068_1179</name>
</gene>
<reference evidence="2" key="1">
    <citation type="submission" date="2015-08" db="EMBL/GenBank/DDBJ databases">
        <authorList>
            <person name="Babu N.S."/>
            <person name="Beckwith C.J."/>
            <person name="Beseler K.G."/>
            <person name="Brison A."/>
            <person name="Carone J.V."/>
            <person name="Caskin T.P."/>
            <person name="Diamond M."/>
            <person name="Durham M.E."/>
            <person name="Foxe J.M."/>
            <person name="Go M."/>
            <person name="Henderson B.A."/>
            <person name="Jones I.B."/>
            <person name="McGettigan J.A."/>
            <person name="Micheletti S.J."/>
            <person name="Nasrallah M.E."/>
            <person name="Ortiz D."/>
            <person name="Piller C.R."/>
            <person name="Privatt S.R."/>
            <person name="Schneider S.L."/>
            <person name="Sharp S."/>
            <person name="Smith T.C."/>
            <person name="Stanton J.D."/>
            <person name="Ullery H.E."/>
            <person name="Wilson R.J."/>
            <person name="Serrano M.G."/>
            <person name="Buck G."/>
            <person name="Lee V."/>
            <person name="Wang Y."/>
            <person name="Carvalho R."/>
            <person name="Voegtly L."/>
            <person name="Shi R."/>
            <person name="Duckworth R."/>
            <person name="Johnson A."/>
            <person name="Loviza R."/>
            <person name="Walstead R."/>
            <person name="Shah Z."/>
            <person name="Kiflezghi M."/>
            <person name="Wade K."/>
            <person name="Ball S.L."/>
            <person name="Bradley K.W."/>
            <person name="Asai D.J."/>
            <person name="Bowman C.A."/>
            <person name="Russell D.A."/>
            <person name="Pope W.H."/>
            <person name="Jacobs-Sera D."/>
            <person name="Hendrix R.W."/>
            <person name="Hatfull G.F."/>
        </authorList>
    </citation>
    <scope>NUCLEOTIDE SEQUENCE [LARGE SCALE GENOMIC DNA]</scope>
    <source>
        <strain evidence="2">JCM 19170</strain>
    </source>
</reference>
<organism evidence="1 2">
    <name type="scientific">Tepidiphilus thermophilus</name>
    <dbReference type="NCBI Taxonomy" id="876478"/>
    <lineage>
        <taxon>Bacteria</taxon>
        <taxon>Pseudomonadati</taxon>
        <taxon>Pseudomonadota</taxon>
        <taxon>Hydrogenophilia</taxon>
        <taxon>Hydrogenophilales</taxon>
        <taxon>Hydrogenophilaceae</taxon>
        <taxon>Tepidiphilus</taxon>
    </lineage>
</organism>
<proteinExistence type="predicted"/>
<dbReference type="EMBL" id="CYHH01000017">
    <property type="protein sequence ID" value="CUB08007.1"/>
    <property type="molecule type" value="Genomic_DNA"/>
</dbReference>
<evidence type="ECO:0000313" key="1">
    <source>
        <dbReference type="EMBL" id="CUB08007.1"/>
    </source>
</evidence>
<dbReference type="AlphaFoldDB" id="A0A0K6IXE8"/>
<evidence type="ECO:0000313" key="2">
    <source>
        <dbReference type="Proteomes" id="UP000182108"/>
    </source>
</evidence>